<feature type="compositionally biased region" description="Low complexity" evidence="1">
    <location>
        <begin position="132"/>
        <end position="160"/>
    </location>
</feature>
<feature type="compositionally biased region" description="Basic and acidic residues" evidence="1">
    <location>
        <begin position="47"/>
        <end position="72"/>
    </location>
</feature>
<dbReference type="OrthoDB" id="2873061at2759"/>
<protein>
    <submittedName>
        <fullName evidence="2">Uncharacterized protein</fullName>
    </submittedName>
</protein>
<dbReference type="EMBL" id="PJEX01000841">
    <property type="protein sequence ID" value="TKW48625.1"/>
    <property type="molecule type" value="Genomic_DNA"/>
</dbReference>
<gene>
    <name evidence="2" type="ORF">CTA1_2538</name>
</gene>
<dbReference type="AlphaFoldDB" id="A0A4U6X0G2"/>
<dbReference type="Proteomes" id="UP000310108">
    <property type="component" value="Unassembled WGS sequence"/>
</dbReference>
<reference evidence="2 3" key="1">
    <citation type="journal article" date="2019" name="PLoS ONE">
        <title>Comparative genome analysis indicates high evolutionary potential of pathogenicity genes in Colletotrichum tanaceti.</title>
        <authorList>
            <person name="Lelwala R.V."/>
            <person name="Korhonen P.K."/>
            <person name="Young N.D."/>
            <person name="Scott J.B."/>
            <person name="Ades P.A."/>
            <person name="Gasser R.B."/>
            <person name="Taylor P.W.J."/>
        </authorList>
    </citation>
    <scope>NUCLEOTIDE SEQUENCE [LARGE SCALE GENOMIC DNA]</scope>
    <source>
        <strain evidence="2">BRIP57314</strain>
    </source>
</reference>
<feature type="region of interest" description="Disordered" evidence="1">
    <location>
        <begin position="1"/>
        <end position="172"/>
    </location>
</feature>
<feature type="region of interest" description="Disordered" evidence="1">
    <location>
        <begin position="180"/>
        <end position="199"/>
    </location>
</feature>
<name>A0A4U6X0G2_9PEZI</name>
<evidence type="ECO:0000256" key="1">
    <source>
        <dbReference type="SAM" id="MobiDB-lite"/>
    </source>
</evidence>
<proteinExistence type="predicted"/>
<keyword evidence="3" id="KW-1185">Reference proteome</keyword>
<evidence type="ECO:0000313" key="2">
    <source>
        <dbReference type="EMBL" id="TKW48625.1"/>
    </source>
</evidence>
<organism evidence="2 3">
    <name type="scientific">Colletotrichum tanaceti</name>
    <dbReference type="NCBI Taxonomy" id="1306861"/>
    <lineage>
        <taxon>Eukaryota</taxon>
        <taxon>Fungi</taxon>
        <taxon>Dikarya</taxon>
        <taxon>Ascomycota</taxon>
        <taxon>Pezizomycotina</taxon>
        <taxon>Sordariomycetes</taxon>
        <taxon>Hypocreomycetidae</taxon>
        <taxon>Glomerellales</taxon>
        <taxon>Glomerellaceae</taxon>
        <taxon>Colletotrichum</taxon>
        <taxon>Colletotrichum destructivum species complex</taxon>
    </lineage>
</organism>
<sequence length="245" mass="26640">MGSAQHTEGPPPSTNSSSSTLQNPQQQSIQVPMSLPPKPRRKPSRRPASDPKSRPASDGLYREHESDEDAPRNLKPKTSGSRPVKKRPSGSRAPPALLMPSEDEHLVDPVPLRSRASVRRSAPTRAPQLRENSASSQASDTDNTSSSSSSSSSSPSFQPFRRPAVRRRTSKDLCLRGPIREMPQEGGELPPGGPDFSTPLPARTKNPRDILNDGERGFIVDLKINLQVDIHIKAKLMGDLTLSVL</sequence>
<accession>A0A4U6X0G2</accession>
<feature type="compositionally biased region" description="Low complexity" evidence="1">
    <location>
        <begin position="14"/>
        <end position="28"/>
    </location>
</feature>
<comment type="caution">
    <text evidence="2">The sequence shown here is derived from an EMBL/GenBank/DDBJ whole genome shotgun (WGS) entry which is preliminary data.</text>
</comment>
<evidence type="ECO:0000313" key="3">
    <source>
        <dbReference type="Proteomes" id="UP000310108"/>
    </source>
</evidence>